<dbReference type="PRINTS" id="PR00838">
    <property type="entry name" value="V5ALLERGEN"/>
</dbReference>
<dbReference type="InterPro" id="IPR035940">
    <property type="entry name" value="CAP_sf"/>
</dbReference>
<dbReference type="STRING" id="3659.A0A0A0LLX7"/>
<dbReference type="Gramene" id="KGN62935">
    <property type="protein sequence ID" value="KGN62935"/>
    <property type="gene ID" value="Csa_2G381130"/>
</dbReference>
<gene>
    <name evidence="5" type="ORF">Csa_2G381130</name>
</gene>
<feature type="domain" description="SCP" evidence="4">
    <location>
        <begin position="19"/>
        <end position="140"/>
    </location>
</feature>
<dbReference type="eggNOG" id="KOG3017">
    <property type="taxonomic scope" value="Eukaryota"/>
</dbReference>
<accession>A0A0A0LLX7</accession>
<keyword evidence="6" id="KW-1185">Reference proteome</keyword>
<reference evidence="5 6" key="2">
    <citation type="journal article" date="2009" name="PLoS ONE">
        <title>An integrated genetic and cytogenetic map of the cucumber genome.</title>
        <authorList>
            <person name="Ren Y."/>
            <person name="Zhang Z."/>
            <person name="Liu J."/>
            <person name="Staub J.E."/>
            <person name="Han Y."/>
            <person name="Cheng Z."/>
            <person name="Li X."/>
            <person name="Lu J."/>
            <person name="Miao H."/>
            <person name="Kang H."/>
            <person name="Xie B."/>
            <person name="Gu X."/>
            <person name="Wang X."/>
            <person name="Du Y."/>
            <person name="Jin W."/>
            <person name="Huang S."/>
        </authorList>
    </citation>
    <scope>NUCLEOTIDE SEQUENCE [LARGE SCALE GENOMIC DNA]</scope>
    <source>
        <strain evidence="6">cv. 9930</strain>
    </source>
</reference>
<keyword evidence="2" id="KW-0611">Plant defense</keyword>
<reference evidence="5 6" key="4">
    <citation type="journal article" date="2011" name="BMC Genomics">
        <title>RNA-Seq improves annotation of protein-coding genes in the cucumber genome.</title>
        <authorList>
            <person name="Li Z."/>
            <person name="Zhang Z."/>
            <person name="Yan P."/>
            <person name="Huang S."/>
            <person name="Fei Z."/>
            <person name="Lin K."/>
        </authorList>
    </citation>
    <scope>NUCLEOTIDE SEQUENCE [LARGE SCALE GENOMIC DNA]</scope>
    <source>
        <strain evidence="6">cv. 9930</strain>
    </source>
</reference>
<dbReference type="SMART" id="SM00198">
    <property type="entry name" value="SCP"/>
    <property type="match status" value="1"/>
</dbReference>
<feature type="chain" id="PRO_5001966158" description="SCP domain-containing protein" evidence="3">
    <location>
        <begin position="18"/>
        <end position="328"/>
    </location>
</feature>
<dbReference type="Pfam" id="PF00188">
    <property type="entry name" value="CAP"/>
    <property type="match status" value="1"/>
</dbReference>
<dbReference type="CDD" id="cd05381">
    <property type="entry name" value="CAP_PR-1"/>
    <property type="match status" value="1"/>
</dbReference>
<reference evidence="5 6" key="3">
    <citation type="journal article" date="2010" name="BMC Genomics">
        <title>Transcriptome sequencing and comparative analysis of cucumber flowers with different sex types.</title>
        <authorList>
            <person name="Guo S."/>
            <person name="Zheng Y."/>
            <person name="Joung J.G."/>
            <person name="Liu S."/>
            <person name="Zhang Z."/>
            <person name="Crasta O.R."/>
            <person name="Sobral B.W."/>
            <person name="Xu Y."/>
            <person name="Huang S."/>
            <person name="Fei Z."/>
        </authorList>
    </citation>
    <scope>NUCLEOTIDE SEQUENCE [LARGE SCALE GENOMIC DNA]</scope>
    <source>
        <strain evidence="6">cv. 9930</strain>
    </source>
</reference>
<evidence type="ECO:0000259" key="4">
    <source>
        <dbReference type="SMART" id="SM00198"/>
    </source>
</evidence>
<keyword evidence="3" id="KW-0732">Signal</keyword>
<dbReference type="InterPro" id="IPR002413">
    <property type="entry name" value="V5_allergen-like"/>
</dbReference>
<dbReference type="InterPro" id="IPR001283">
    <property type="entry name" value="CRISP-related"/>
</dbReference>
<feature type="signal peptide" evidence="3">
    <location>
        <begin position="1"/>
        <end position="17"/>
    </location>
</feature>
<dbReference type="EMBL" id="CM002923">
    <property type="protein sequence ID" value="KGN62935.1"/>
    <property type="molecule type" value="Genomic_DNA"/>
</dbReference>
<dbReference type="GO" id="GO:0005615">
    <property type="term" value="C:extracellular space"/>
    <property type="evidence" value="ECO:0000318"/>
    <property type="project" value="GO_Central"/>
</dbReference>
<evidence type="ECO:0000313" key="6">
    <source>
        <dbReference type="Proteomes" id="UP000029981"/>
    </source>
</evidence>
<organism evidence="5 6">
    <name type="scientific">Cucumis sativus</name>
    <name type="common">Cucumber</name>
    <dbReference type="NCBI Taxonomy" id="3659"/>
    <lineage>
        <taxon>Eukaryota</taxon>
        <taxon>Viridiplantae</taxon>
        <taxon>Streptophyta</taxon>
        <taxon>Embryophyta</taxon>
        <taxon>Tracheophyta</taxon>
        <taxon>Spermatophyta</taxon>
        <taxon>Magnoliopsida</taxon>
        <taxon>eudicotyledons</taxon>
        <taxon>Gunneridae</taxon>
        <taxon>Pentapetalae</taxon>
        <taxon>rosids</taxon>
        <taxon>fabids</taxon>
        <taxon>Cucurbitales</taxon>
        <taxon>Cucurbitaceae</taxon>
        <taxon>Benincaseae</taxon>
        <taxon>Cucumis</taxon>
    </lineage>
</organism>
<evidence type="ECO:0000313" key="5">
    <source>
        <dbReference type="EMBL" id="KGN62935.1"/>
    </source>
</evidence>
<dbReference type="AlphaFoldDB" id="A0A0A0LLX7"/>
<dbReference type="InterPro" id="IPR004158">
    <property type="entry name" value="DUF247_pln"/>
</dbReference>
<dbReference type="InterPro" id="IPR014044">
    <property type="entry name" value="CAP_dom"/>
</dbReference>
<dbReference type="Proteomes" id="UP000029981">
    <property type="component" value="Chromosome 2"/>
</dbReference>
<dbReference type="PANTHER" id="PTHR10334">
    <property type="entry name" value="CYSTEINE-RICH SECRETORY PROTEIN-RELATED"/>
    <property type="match status" value="1"/>
</dbReference>
<evidence type="ECO:0000256" key="3">
    <source>
        <dbReference type="SAM" id="SignalP"/>
    </source>
</evidence>
<protein>
    <recommendedName>
        <fullName evidence="4">SCP domain-containing protein</fullName>
    </recommendedName>
</protein>
<dbReference type="Gene3D" id="3.40.33.10">
    <property type="entry name" value="CAP"/>
    <property type="match status" value="1"/>
</dbReference>
<dbReference type="Pfam" id="PF03140">
    <property type="entry name" value="DUF247"/>
    <property type="match status" value="1"/>
</dbReference>
<dbReference type="PRINTS" id="PR00837">
    <property type="entry name" value="V5TPXLIKE"/>
</dbReference>
<dbReference type="PROSITE" id="PS01009">
    <property type="entry name" value="CRISP_1"/>
    <property type="match status" value="1"/>
</dbReference>
<comment type="function">
    <text evidence="1">Probably involved in the defense reaction of plants against pathogens.</text>
</comment>
<name>A0A0A0LLX7_CUCSA</name>
<evidence type="ECO:0000256" key="1">
    <source>
        <dbReference type="ARBA" id="ARBA00003143"/>
    </source>
</evidence>
<proteinExistence type="predicted"/>
<dbReference type="SUPFAM" id="SSF55797">
    <property type="entry name" value="PR-1-like"/>
    <property type="match status" value="1"/>
</dbReference>
<dbReference type="FunFam" id="3.40.33.10:FF:000004">
    <property type="entry name" value="CAP, cysteine-rich secretory protein, antigen 5"/>
    <property type="match status" value="1"/>
</dbReference>
<evidence type="ECO:0000256" key="2">
    <source>
        <dbReference type="ARBA" id="ARBA00023265"/>
    </source>
</evidence>
<reference evidence="5 6" key="1">
    <citation type="journal article" date="2009" name="Nat. Genet.">
        <title>The genome of the cucumber, Cucumis sativus L.</title>
        <authorList>
            <person name="Huang S."/>
            <person name="Li R."/>
            <person name="Zhang Z."/>
            <person name="Li L."/>
            <person name="Gu X."/>
            <person name="Fan W."/>
            <person name="Lucas W.J."/>
            <person name="Wang X."/>
            <person name="Xie B."/>
            <person name="Ni P."/>
            <person name="Ren Y."/>
            <person name="Zhu H."/>
            <person name="Li J."/>
            <person name="Lin K."/>
            <person name="Jin W."/>
            <person name="Fei Z."/>
            <person name="Li G."/>
            <person name="Staub J."/>
            <person name="Kilian A."/>
            <person name="van der Vossen E.A."/>
            <person name="Wu Y."/>
            <person name="Guo J."/>
            <person name="He J."/>
            <person name="Jia Z."/>
            <person name="Ren Y."/>
            <person name="Tian G."/>
            <person name="Lu Y."/>
            <person name="Ruan J."/>
            <person name="Qian W."/>
            <person name="Wang M."/>
            <person name="Huang Q."/>
            <person name="Li B."/>
            <person name="Xuan Z."/>
            <person name="Cao J."/>
            <person name="Asan"/>
            <person name="Wu Z."/>
            <person name="Zhang J."/>
            <person name="Cai Q."/>
            <person name="Bai Y."/>
            <person name="Zhao B."/>
            <person name="Han Y."/>
            <person name="Li Y."/>
            <person name="Li X."/>
            <person name="Wang S."/>
            <person name="Shi Q."/>
            <person name="Liu S."/>
            <person name="Cho W.K."/>
            <person name="Kim J.Y."/>
            <person name="Xu Y."/>
            <person name="Heller-Uszynska K."/>
            <person name="Miao H."/>
            <person name="Cheng Z."/>
            <person name="Zhang S."/>
            <person name="Wu J."/>
            <person name="Yang Y."/>
            <person name="Kang H."/>
            <person name="Li M."/>
            <person name="Liang H."/>
            <person name="Ren X."/>
            <person name="Shi Z."/>
            <person name="Wen M."/>
            <person name="Jian M."/>
            <person name="Yang H."/>
            <person name="Zhang G."/>
            <person name="Yang Z."/>
            <person name="Chen R."/>
            <person name="Liu S."/>
            <person name="Li J."/>
            <person name="Ma L."/>
            <person name="Liu H."/>
            <person name="Zhou Y."/>
            <person name="Zhao J."/>
            <person name="Fang X."/>
            <person name="Li G."/>
            <person name="Fang L."/>
            <person name="Li Y."/>
            <person name="Liu D."/>
            <person name="Zheng H."/>
            <person name="Zhang Y."/>
            <person name="Qin N."/>
            <person name="Li Z."/>
            <person name="Yang G."/>
            <person name="Yang S."/>
            <person name="Bolund L."/>
            <person name="Kristiansen K."/>
            <person name="Zheng H."/>
            <person name="Li S."/>
            <person name="Zhang X."/>
            <person name="Yang H."/>
            <person name="Wang J."/>
            <person name="Sun R."/>
            <person name="Zhang B."/>
            <person name="Jiang S."/>
            <person name="Wang J."/>
            <person name="Du Y."/>
            <person name="Li S."/>
        </authorList>
    </citation>
    <scope>NUCLEOTIDE SEQUENCE [LARGE SCALE GENOMIC DNA]</scope>
    <source>
        <strain evidence="6">cv. 9930</strain>
    </source>
</reference>
<sequence length="328" mass="37100">MAIFFPIFTFFFFLTHAQNAPQDYISLHNKARAAVGVGPMTWNNTVAAYAQSYANKRKNDCALIHSTGPYGENIAVGYYPEFTGADGVKMWVGEKHLYDYASNSCKGGDCGHYTQVVWRTSVHLGCARVACKGKSQFVFSPLPPNDDHTQNKQDETKYSDQNDNNLLLRFFRLLFPAHWQKKNDDFFGVSALRCFSNKKATTHERNSKHYFRLSPPSITELCESGVTIKAKENEDFCFMNIGFKDGVLEIPYINIDSTFEVVIRNVIAFDQYPAENKEKYAIHYVLFLDDLINTEQDAHLLAKAGVIINTLGGNGKDITKMFNCSLNL</sequence>
<dbReference type="InterPro" id="IPR018244">
    <property type="entry name" value="Allrgn_V5/Tpx1_CS"/>
</dbReference>
<keyword evidence="2" id="KW-0568">Pathogenesis-related protein</keyword>